<dbReference type="PANTHER" id="PTHR11271">
    <property type="entry name" value="GUANINE DEAMINASE"/>
    <property type="match status" value="1"/>
</dbReference>
<dbReference type="GO" id="GO:0008270">
    <property type="term" value="F:zinc ion binding"/>
    <property type="evidence" value="ECO:0007669"/>
    <property type="project" value="TreeGrafter"/>
</dbReference>
<comment type="cofactor">
    <cofactor evidence="1">
        <name>Zn(2+)</name>
        <dbReference type="ChEBI" id="CHEBI:29105"/>
    </cofactor>
</comment>
<accession>A0A485LYY9</accession>
<protein>
    <submittedName>
        <fullName evidence="6">Cytosine deaminase and related metal-dependent hydrolases</fullName>
    </submittedName>
</protein>
<dbReference type="Pfam" id="PF01979">
    <property type="entry name" value="Amidohydro_1"/>
    <property type="match status" value="1"/>
</dbReference>
<dbReference type="AlphaFoldDB" id="A0A485LYY9"/>
<dbReference type="InterPro" id="IPR011059">
    <property type="entry name" value="Metal-dep_hydrolase_composite"/>
</dbReference>
<dbReference type="PANTHER" id="PTHR11271:SF6">
    <property type="entry name" value="GUANINE DEAMINASE"/>
    <property type="match status" value="1"/>
</dbReference>
<name>A0A485LYY9_9ZZZZ</name>
<evidence type="ECO:0000256" key="2">
    <source>
        <dbReference type="ARBA" id="ARBA00022723"/>
    </source>
</evidence>
<dbReference type="SUPFAM" id="SSF51338">
    <property type="entry name" value="Composite domain of metallo-dependent hydrolases"/>
    <property type="match status" value="2"/>
</dbReference>
<keyword evidence="3 6" id="KW-0378">Hydrolase</keyword>
<organism evidence="6">
    <name type="scientific">anaerobic digester metagenome</name>
    <dbReference type="NCBI Taxonomy" id="1263854"/>
    <lineage>
        <taxon>unclassified sequences</taxon>
        <taxon>metagenomes</taxon>
        <taxon>ecological metagenomes</taxon>
    </lineage>
</organism>
<evidence type="ECO:0000256" key="4">
    <source>
        <dbReference type="ARBA" id="ARBA00022833"/>
    </source>
</evidence>
<evidence type="ECO:0000256" key="3">
    <source>
        <dbReference type="ARBA" id="ARBA00022801"/>
    </source>
</evidence>
<sequence length="424" mass="47477">MEEGQVFKGDIIFTPTPQGFETLQGGYIVVLNGKVEGIYKKLPPLFSRLRVNDFGRRLILPGFVDLHVHSSQFYQSGVGLDQNLIPWLYSHTFPLEGRFADPEFAREAYSRFVEELIRQGTLRACIFATVHKESTKILFNILAARGLGAFVGKVNMDRHCPHYLQEATEVSLQETEELVIRYGGHPLVKPIVTPRFAPTSSAKLLDGLGSLVQRYNLPVQSHLAENKQEVEWVKELFPSQATYADVYLHYGLLGQTPALMAHAVHLEERELVLIENNAVRLVHCPEANINLASGIMPVRELLDRGIHLGLGSDIGAGHNLALYRVMVRAIQISKLRSFYEPQAKPLTTAEVFYMGTKGGGSFFGKVGSFEQGYSFDAIVVEDEPLITAGFSLEERLQRFLYTGEAVNIIERFVEGKRIRCEPGN</sequence>
<dbReference type="GO" id="GO:0008892">
    <property type="term" value="F:guanine deaminase activity"/>
    <property type="evidence" value="ECO:0007669"/>
    <property type="project" value="TreeGrafter"/>
</dbReference>
<dbReference type="GO" id="GO:0005829">
    <property type="term" value="C:cytosol"/>
    <property type="evidence" value="ECO:0007669"/>
    <property type="project" value="TreeGrafter"/>
</dbReference>
<dbReference type="InterPro" id="IPR032466">
    <property type="entry name" value="Metal_Hydrolase"/>
</dbReference>
<proteinExistence type="predicted"/>
<dbReference type="InterPro" id="IPR006680">
    <property type="entry name" value="Amidohydro-rel"/>
</dbReference>
<evidence type="ECO:0000313" key="6">
    <source>
        <dbReference type="EMBL" id="VFU13889.1"/>
    </source>
</evidence>
<dbReference type="UniPathway" id="UPA00603">
    <property type="reaction ID" value="UER00660"/>
</dbReference>
<dbReference type="Gene3D" id="3.20.20.140">
    <property type="entry name" value="Metal-dependent hydrolases"/>
    <property type="match status" value="1"/>
</dbReference>
<dbReference type="Gene3D" id="2.30.40.10">
    <property type="entry name" value="Urease, subunit C, domain 1"/>
    <property type="match status" value="1"/>
</dbReference>
<dbReference type="InterPro" id="IPR051607">
    <property type="entry name" value="Metallo-dep_hydrolases"/>
</dbReference>
<keyword evidence="2" id="KW-0479">Metal-binding</keyword>
<reference evidence="6" key="1">
    <citation type="submission" date="2019-03" db="EMBL/GenBank/DDBJ databases">
        <authorList>
            <person name="Hao L."/>
        </authorList>
    </citation>
    <scope>NUCLEOTIDE SEQUENCE</scope>
</reference>
<feature type="domain" description="Amidohydrolase-related" evidence="5">
    <location>
        <begin position="59"/>
        <end position="417"/>
    </location>
</feature>
<evidence type="ECO:0000256" key="1">
    <source>
        <dbReference type="ARBA" id="ARBA00001947"/>
    </source>
</evidence>
<keyword evidence="4" id="KW-0862">Zinc</keyword>
<evidence type="ECO:0000259" key="5">
    <source>
        <dbReference type="Pfam" id="PF01979"/>
    </source>
</evidence>
<gene>
    <name evidence="6" type="primary">SsnA</name>
    <name evidence="6" type="ORF">SCFA_2330001</name>
</gene>
<dbReference type="EMBL" id="CAADRN010000150">
    <property type="protein sequence ID" value="VFU13889.1"/>
    <property type="molecule type" value="Genomic_DNA"/>
</dbReference>
<dbReference type="SUPFAM" id="SSF51556">
    <property type="entry name" value="Metallo-dependent hydrolases"/>
    <property type="match status" value="1"/>
</dbReference>
<dbReference type="GO" id="GO:0006147">
    <property type="term" value="P:guanine catabolic process"/>
    <property type="evidence" value="ECO:0007669"/>
    <property type="project" value="UniProtKB-UniPathway"/>
</dbReference>